<feature type="domain" description="External alternative NADH-ubiquinone oxidoreductase-like C-terminal" evidence="12">
    <location>
        <begin position="541"/>
        <end position="607"/>
    </location>
</feature>
<evidence type="ECO:0000259" key="11">
    <source>
        <dbReference type="Pfam" id="PF07992"/>
    </source>
</evidence>
<evidence type="ECO:0000256" key="4">
    <source>
        <dbReference type="ARBA" id="ARBA00022827"/>
    </source>
</evidence>
<reference evidence="13 14" key="3">
    <citation type="journal article" date="2015" name="Genome Announc.">
        <title>Draft Genome Sequence of the Archiascomycetous Yeast Saitoella complicata.</title>
        <authorList>
            <person name="Yamauchi K."/>
            <person name="Kondo S."/>
            <person name="Hamamoto M."/>
            <person name="Takahashi Y."/>
            <person name="Ogura Y."/>
            <person name="Hayashi T."/>
            <person name="Nishida H."/>
        </authorList>
    </citation>
    <scope>NUCLEOTIDE SEQUENCE [LARGE SCALE GENOMIC DNA]</scope>
    <source>
        <strain evidence="13 14">NRRL Y-17804</strain>
    </source>
</reference>
<dbReference type="InterPro" id="IPR023753">
    <property type="entry name" value="FAD/NAD-binding_dom"/>
</dbReference>
<dbReference type="InterPro" id="IPR045024">
    <property type="entry name" value="NDH-2"/>
</dbReference>
<comment type="caution">
    <text evidence="13">The sequence shown here is derived from an EMBL/GenBank/DDBJ whole genome shotgun (WGS) entry which is preliminary data.</text>
</comment>
<dbReference type="InterPro" id="IPR036188">
    <property type="entry name" value="FAD/NAD-bd_sf"/>
</dbReference>
<dbReference type="EC" id="1.6.5.9" evidence="2"/>
<dbReference type="Pfam" id="PF22366">
    <property type="entry name" value="NDH2_C"/>
    <property type="match status" value="1"/>
</dbReference>
<comment type="catalytic activity">
    <reaction evidence="9">
        <text>a ubiquinone + NADH + H(+) = a ubiquinol + NAD(+)</text>
        <dbReference type="Rhea" id="RHEA:23152"/>
        <dbReference type="Rhea" id="RHEA-COMP:9565"/>
        <dbReference type="Rhea" id="RHEA-COMP:9566"/>
        <dbReference type="ChEBI" id="CHEBI:15378"/>
        <dbReference type="ChEBI" id="CHEBI:16389"/>
        <dbReference type="ChEBI" id="CHEBI:17976"/>
        <dbReference type="ChEBI" id="CHEBI:57540"/>
        <dbReference type="ChEBI" id="CHEBI:57945"/>
    </reaction>
</comment>
<dbReference type="Gene3D" id="3.50.50.100">
    <property type="match status" value="1"/>
</dbReference>
<protein>
    <recommendedName>
        <fullName evidence="2">NADH:ubiquinone reductase (non-electrogenic)</fullName>
        <ecNumber evidence="2">1.6.5.9</ecNumber>
    </recommendedName>
</protein>
<sequence>MYIHRRHTHISSVHHLIVSHTRPVPVQCGQISRHTLREVLGVRLCENQPINPPRSTSPSSTMFRSAAARAAFRAPSAARQIARRWNTTAAPVEPVPVKKAGFFKKAWRATYISAIVGAGAFAYVIYDDRHPENQLPADPSKKTLVVLGSGWASTSLLKSLDTENYNVVVVSPRNYFLFTPLLPSTPTGTIELRSIMQPIRHILRHKKAAVNFFEAEATEIDHENKILKIRDNSDVTGDVKENSIKYDYLVVGCGAETQTFGIPGVEEFGCFLKEIWDAQKIRTRIMDCVEAALFKDQTPEEKKRLLHTVVVGGGPTGIEFAAELADFLEEDLRRWYPEIKDDYQVTLIEAMTNVLPMFSKKLIQYTEDTFAEQNITIHTKTMVKSVDEKYISVSVTKPDGTSELQKIPYGLLVWAGGNKPRKVVVDIMKKLPAQKNARRGLSVNDYLVVEGCEGIWALGDASQTKYAPTAQVAAQQGAYLGRLFNSMARTHSLEADIAYLQSQLAVTPVDAPARAGLEAELEAVGKALSRTKQMSPFHYSHQGSLAYIGSDKAIADLQLPFMKDLFSSGGAATYLFWRSAYVSNLFSLRNKTLVVFDWVKVKMFGRDVSREGSKRVDKMQRLPVHGHGMGWSFSYRAAFVMVGRDRDII</sequence>
<keyword evidence="5" id="KW-0809">Transit peptide</keyword>
<comment type="similarity">
    <text evidence="1">Belongs to the NADH dehydrogenase family.</text>
</comment>
<comment type="catalytic activity">
    <reaction evidence="8">
        <text>a quinone + NADH + H(+) = a quinol + NAD(+)</text>
        <dbReference type="Rhea" id="RHEA:46160"/>
        <dbReference type="ChEBI" id="CHEBI:15378"/>
        <dbReference type="ChEBI" id="CHEBI:24646"/>
        <dbReference type="ChEBI" id="CHEBI:57540"/>
        <dbReference type="ChEBI" id="CHEBI:57945"/>
        <dbReference type="ChEBI" id="CHEBI:132124"/>
        <dbReference type="EC" id="1.6.5.9"/>
    </reaction>
</comment>
<evidence type="ECO:0000256" key="3">
    <source>
        <dbReference type="ARBA" id="ARBA00022630"/>
    </source>
</evidence>
<dbReference type="EMBL" id="BACD03000028">
    <property type="protein sequence ID" value="GAO49976.1"/>
    <property type="molecule type" value="Genomic_DNA"/>
</dbReference>
<gene>
    <name evidence="13" type="ORF">G7K_4111-t1</name>
</gene>
<feature type="domain" description="FAD/NAD(P)-binding" evidence="11">
    <location>
        <begin position="143"/>
        <end position="477"/>
    </location>
</feature>
<evidence type="ECO:0000256" key="7">
    <source>
        <dbReference type="ARBA" id="ARBA00023027"/>
    </source>
</evidence>
<evidence type="ECO:0000256" key="10">
    <source>
        <dbReference type="SAM" id="Phobius"/>
    </source>
</evidence>
<keyword evidence="14" id="KW-1185">Reference proteome</keyword>
<keyword evidence="4" id="KW-0274">FAD</keyword>
<keyword evidence="3" id="KW-0285">Flavoprotein</keyword>
<feature type="transmembrane region" description="Helical" evidence="10">
    <location>
        <begin position="106"/>
        <end position="126"/>
    </location>
</feature>
<dbReference type="GO" id="GO:0050136">
    <property type="term" value="F:NADH dehydrogenase (quinone) (non-electrogenic) activity"/>
    <property type="evidence" value="ECO:0007669"/>
    <property type="project" value="UniProtKB-EC"/>
</dbReference>
<dbReference type="PANTHER" id="PTHR43706:SF47">
    <property type="entry name" value="EXTERNAL NADH-UBIQUINONE OXIDOREDUCTASE 1, MITOCHONDRIAL-RELATED"/>
    <property type="match status" value="1"/>
</dbReference>
<dbReference type="OMA" id="QIPAQKD"/>
<reference evidence="13 14" key="1">
    <citation type="journal article" date="2011" name="J. Gen. Appl. Microbiol.">
        <title>Draft genome sequencing of the enigmatic yeast Saitoella complicata.</title>
        <authorList>
            <person name="Nishida H."/>
            <person name="Hamamoto M."/>
            <person name="Sugiyama J."/>
        </authorList>
    </citation>
    <scope>NUCLEOTIDE SEQUENCE [LARGE SCALE GENOMIC DNA]</scope>
    <source>
        <strain evidence="13 14">NRRL Y-17804</strain>
    </source>
</reference>
<dbReference type="Proteomes" id="UP000033140">
    <property type="component" value="Unassembled WGS sequence"/>
</dbReference>
<reference evidence="13 14" key="2">
    <citation type="journal article" date="2014" name="J. Gen. Appl. Microbiol.">
        <title>The early diverging ascomycetous budding yeast Saitoella complicata has three histone deacetylases belonging to the Clr6, Hos2, and Rpd3 lineages.</title>
        <authorList>
            <person name="Nishida H."/>
            <person name="Matsumoto T."/>
            <person name="Kondo S."/>
            <person name="Hamamoto M."/>
            <person name="Yoshikawa H."/>
        </authorList>
    </citation>
    <scope>NUCLEOTIDE SEQUENCE [LARGE SCALE GENOMIC DNA]</scope>
    <source>
        <strain evidence="13 14">NRRL Y-17804</strain>
    </source>
</reference>
<evidence type="ECO:0000256" key="9">
    <source>
        <dbReference type="ARBA" id="ARBA00049010"/>
    </source>
</evidence>
<evidence type="ECO:0000256" key="1">
    <source>
        <dbReference type="ARBA" id="ARBA00005272"/>
    </source>
</evidence>
<dbReference type="PRINTS" id="PR00368">
    <property type="entry name" value="FADPNR"/>
</dbReference>
<keyword evidence="10" id="KW-0472">Membrane</keyword>
<dbReference type="PANTHER" id="PTHR43706">
    <property type="entry name" value="NADH DEHYDROGENASE"/>
    <property type="match status" value="1"/>
</dbReference>
<dbReference type="SUPFAM" id="SSF51905">
    <property type="entry name" value="FAD/NAD(P)-binding domain"/>
    <property type="match status" value="2"/>
</dbReference>
<organism evidence="13 14">
    <name type="scientific">Saitoella complicata (strain BCRC 22490 / CBS 7301 / JCM 7358 / NBRC 10748 / NRRL Y-17804)</name>
    <dbReference type="NCBI Taxonomy" id="698492"/>
    <lineage>
        <taxon>Eukaryota</taxon>
        <taxon>Fungi</taxon>
        <taxon>Dikarya</taxon>
        <taxon>Ascomycota</taxon>
        <taxon>Taphrinomycotina</taxon>
        <taxon>Taphrinomycotina incertae sedis</taxon>
        <taxon>Saitoella</taxon>
    </lineage>
</organism>
<evidence type="ECO:0000313" key="13">
    <source>
        <dbReference type="EMBL" id="GAO49976.1"/>
    </source>
</evidence>
<evidence type="ECO:0000256" key="2">
    <source>
        <dbReference type="ARBA" id="ARBA00012637"/>
    </source>
</evidence>
<evidence type="ECO:0000259" key="12">
    <source>
        <dbReference type="Pfam" id="PF22366"/>
    </source>
</evidence>
<dbReference type="InterPro" id="IPR054585">
    <property type="entry name" value="NDH2-like_C"/>
</dbReference>
<evidence type="ECO:0000256" key="8">
    <source>
        <dbReference type="ARBA" id="ARBA00047599"/>
    </source>
</evidence>
<dbReference type="Pfam" id="PF07992">
    <property type="entry name" value="Pyr_redox_2"/>
    <property type="match status" value="1"/>
</dbReference>
<evidence type="ECO:0000256" key="6">
    <source>
        <dbReference type="ARBA" id="ARBA00023002"/>
    </source>
</evidence>
<keyword evidence="10" id="KW-1133">Transmembrane helix</keyword>
<dbReference type="GO" id="GO:0005739">
    <property type="term" value="C:mitochondrion"/>
    <property type="evidence" value="ECO:0007669"/>
    <property type="project" value="TreeGrafter"/>
</dbReference>
<dbReference type="STRING" id="698492.A0A0E9NJW8"/>
<evidence type="ECO:0000313" key="14">
    <source>
        <dbReference type="Proteomes" id="UP000033140"/>
    </source>
</evidence>
<dbReference type="AlphaFoldDB" id="A0A0E9NJW8"/>
<name>A0A0E9NJW8_SAICN</name>
<proteinExistence type="inferred from homology"/>
<keyword evidence="6" id="KW-0560">Oxidoreductase</keyword>
<keyword evidence="7" id="KW-0520">NAD</keyword>
<evidence type="ECO:0000256" key="5">
    <source>
        <dbReference type="ARBA" id="ARBA00022946"/>
    </source>
</evidence>
<keyword evidence="10" id="KW-0812">Transmembrane</keyword>
<accession>A0A0E9NJW8</accession>